<accession>K6X4M6</accession>
<dbReference type="GO" id="GO:0016740">
    <property type="term" value="F:transferase activity"/>
    <property type="evidence" value="ECO:0007669"/>
    <property type="project" value="UniProtKB-KW"/>
</dbReference>
<dbReference type="Proteomes" id="UP000008363">
    <property type="component" value="Unassembled WGS sequence"/>
</dbReference>
<feature type="region of interest" description="Disordered" evidence="1">
    <location>
        <begin position="1"/>
        <end position="22"/>
    </location>
</feature>
<dbReference type="EMBL" id="BAHC01000244">
    <property type="protein sequence ID" value="GAB93749.1"/>
    <property type="molecule type" value="Genomic_DNA"/>
</dbReference>
<keyword evidence="2" id="KW-1133">Transmembrane helix</keyword>
<organism evidence="3 4">
    <name type="scientific">Gordonia rhizosphera NBRC 16068</name>
    <dbReference type="NCBI Taxonomy" id="1108045"/>
    <lineage>
        <taxon>Bacteria</taxon>
        <taxon>Bacillati</taxon>
        <taxon>Actinomycetota</taxon>
        <taxon>Actinomycetes</taxon>
        <taxon>Mycobacteriales</taxon>
        <taxon>Gordoniaceae</taxon>
        <taxon>Gordonia</taxon>
    </lineage>
</organism>
<keyword evidence="4" id="KW-1185">Reference proteome</keyword>
<keyword evidence="2" id="KW-0472">Membrane</keyword>
<gene>
    <name evidence="3" type="ORF">GORHZ_244_00010</name>
</gene>
<keyword evidence="2" id="KW-0812">Transmembrane</keyword>
<protein>
    <submittedName>
        <fullName evidence="3">Putative prenyltransferase</fullName>
    </submittedName>
</protein>
<feature type="transmembrane region" description="Helical" evidence="2">
    <location>
        <begin position="250"/>
        <end position="279"/>
    </location>
</feature>
<evidence type="ECO:0000256" key="1">
    <source>
        <dbReference type="SAM" id="MobiDB-lite"/>
    </source>
</evidence>
<dbReference type="eggNOG" id="COG1575">
    <property type="taxonomic scope" value="Bacteria"/>
</dbReference>
<feature type="region of interest" description="Disordered" evidence="1">
    <location>
        <begin position="89"/>
        <end position="112"/>
    </location>
</feature>
<name>K6X4M6_9ACTN</name>
<reference evidence="3 4" key="1">
    <citation type="submission" date="2012-08" db="EMBL/GenBank/DDBJ databases">
        <title>Whole genome shotgun sequence of Gordonia rhizosphera NBRC 16068.</title>
        <authorList>
            <person name="Takarada H."/>
            <person name="Isaki S."/>
            <person name="Hosoyama A."/>
            <person name="Tsuchikane K."/>
            <person name="Katsumata H."/>
            <person name="Baba S."/>
            <person name="Ohji S."/>
            <person name="Yamazaki S."/>
            <person name="Fujita N."/>
        </authorList>
    </citation>
    <scope>NUCLEOTIDE SEQUENCE [LARGE SCALE GENOMIC DNA]</scope>
    <source>
        <strain evidence="3 4">NBRC 16068</strain>
    </source>
</reference>
<dbReference type="AlphaFoldDB" id="K6X4M6"/>
<feature type="region of interest" description="Disordered" evidence="1">
    <location>
        <begin position="284"/>
        <end position="312"/>
    </location>
</feature>
<feature type="compositionally biased region" description="Low complexity" evidence="1">
    <location>
        <begin position="101"/>
        <end position="110"/>
    </location>
</feature>
<feature type="region of interest" description="Disordered" evidence="1">
    <location>
        <begin position="161"/>
        <end position="183"/>
    </location>
</feature>
<proteinExistence type="predicted"/>
<keyword evidence="3" id="KW-0808">Transferase</keyword>
<dbReference type="STRING" id="1108045.GORHZ_244_00010"/>
<evidence type="ECO:0000313" key="4">
    <source>
        <dbReference type="Proteomes" id="UP000008363"/>
    </source>
</evidence>
<evidence type="ECO:0000313" key="3">
    <source>
        <dbReference type="EMBL" id="GAB93749.1"/>
    </source>
</evidence>
<evidence type="ECO:0000256" key="2">
    <source>
        <dbReference type="SAM" id="Phobius"/>
    </source>
</evidence>
<comment type="caution">
    <text evidence="3">The sequence shown here is derived from an EMBL/GenBank/DDBJ whole genome shotgun (WGS) entry which is preliminary data.</text>
</comment>
<sequence>MKFATPGQASRPRAVVTSTGPPPRFCPWQDQPAAIPKQWLRGARPGRCPTLSRPLRCRRVQHLGDVVWWKAVLALVVTISSNHRRQLRQRLLQRDPRRRTTTASAHATGRLRSGLPATVKRAAFLASASARSAGSYSRSPPPGGWSSSALSLSPAHGSAPAANVRTTSSASARSPCSCSSASSRYSAPRLWVGDWVGWVGLACAVAGDSISTAVLVVNNLRDVPTDTESGKMTAVRLGDTSTGILFGVRVFVPAVISVVLITARTWALLSLAALPLMWAASTGPTRHYRSPADPFDRRHRPGDARGGRSSPP</sequence>